<keyword evidence="9" id="KW-1185">Reference proteome</keyword>
<comment type="catalytic activity">
    <reaction evidence="5">
        <text>L,L-cystathionine + H2O = L-homocysteine + pyruvate + NH4(+)</text>
        <dbReference type="Rhea" id="RHEA:13965"/>
        <dbReference type="ChEBI" id="CHEBI:15361"/>
        <dbReference type="ChEBI" id="CHEBI:15377"/>
        <dbReference type="ChEBI" id="CHEBI:28938"/>
        <dbReference type="ChEBI" id="CHEBI:58161"/>
        <dbReference type="ChEBI" id="CHEBI:58199"/>
    </reaction>
</comment>
<comment type="cofactor">
    <cofactor evidence="1 7">
        <name>pyridoxal 5'-phosphate</name>
        <dbReference type="ChEBI" id="CHEBI:597326"/>
    </cofactor>
</comment>
<dbReference type="RefSeq" id="WP_136407900.1">
    <property type="nucleotide sequence ID" value="NZ_SSWX01000035.1"/>
</dbReference>
<accession>A0A4S5BMJ9</accession>
<gene>
    <name evidence="8" type="ORF">E8K88_17155</name>
</gene>
<evidence type="ECO:0000313" key="8">
    <source>
        <dbReference type="EMBL" id="THJ30746.1"/>
    </source>
</evidence>
<feature type="modified residue" description="N6-(pyridoxal phosphate)lysine" evidence="6">
    <location>
        <position position="224"/>
    </location>
</feature>
<comment type="similarity">
    <text evidence="2 7">Belongs to the trans-sulfuration enzymes family.</text>
</comment>
<dbReference type="InterPro" id="IPR015421">
    <property type="entry name" value="PyrdxlP-dep_Trfase_major"/>
</dbReference>
<evidence type="ECO:0000313" key="9">
    <source>
        <dbReference type="Proteomes" id="UP000306236"/>
    </source>
</evidence>
<protein>
    <submittedName>
        <fullName evidence="8">Cystathionine beta-lyase</fullName>
        <ecNumber evidence="8">4.4.1.8</ecNumber>
    </submittedName>
</protein>
<comment type="caution">
    <text evidence="8">The sequence shown here is derived from an EMBL/GenBank/DDBJ whole genome shotgun (WGS) entry which is preliminary data.</text>
</comment>
<sequence length="423" mass="45315">MNSPSKPLTTHSPSASTELIHHAYTPPTGFASPAVPVAKGSTIFFPSMAAVRERDWAFKTTYTYGLHGTSTSFVLEERIATLEGAKHCILAPSGLAALNMVNLALLAQGDEVLLPDNVYGPNKHFAQQLLASYGITHAFYDPQDAQDLASKISPKTKLVWLEAAGSVTLEFPDLLGLIAVCNQQKVVCALDNTWGAGLAFAPFDLRSPDGQALTLDISVHALTKFPSGGGDVLMGSVCTRDAELHKRLKRCHMQIGFGVGMNDVEAILRALPSIQLRYAAQDRSAQQLACFLAQHPAVAQVRHPALPTSPGHQYWQQVCGQNAQTPAQAAGLLSFFPDPSWSSADVDAFCEALQYFKIGYSWGGPVSLVMAYDLRGDRQLDSSLSAGPGTRLIRLCIGLEDANDLQADLAQALAAVQAQVQTS</sequence>
<dbReference type="GO" id="GO:0019346">
    <property type="term" value="P:transsulfuration"/>
    <property type="evidence" value="ECO:0007669"/>
    <property type="project" value="InterPro"/>
</dbReference>
<dbReference type="InterPro" id="IPR015422">
    <property type="entry name" value="PyrdxlP-dep_Trfase_small"/>
</dbReference>
<organism evidence="8 9">
    <name type="scientific">Lampropedia aestuarii</name>
    <dbReference type="NCBI Taxonomy" id="2562762"/>
    <lineage>
        <taxon>Bacteria</taxon>
        <taxon>Pseudomonadati</taxon>
        <taxon>Pseudomonadota</taxon>
        <taxon>Betaproteobacteria</taxon>
        <taxon>Burkholderiales</taxon>
        <taxon>Comamonadaceae</taxon>
        <taxon>Lampropedia</taxon>
    </lineage>
</organism>
<evidence type="ECO:0000256" key="3">
    <source>
        <dbReference type="ARBA" id="ARBA00022898"/>
    </source>
</evidence>
<dbReference type="EC" id="4.4.1.8" evidence="8"/>
<dbReference type="AlphaFoldDB" id="A0A4S5BMJ9"/>
<dbReference type="SUPFAM" id="SSF53383">
    <property type="entry name" value="PLP-dependent transferases"/>
    <property type="match status" value="1"/>
</dbReference>
<evidence type="ECO:0000256" key="7">
    <source>
        <dbReference type="RuleBase" id="RU362118"/>
    </source>
</evidence>
<reference evidence="8 9" key="1">
    <citation type="submission" date="2019-04" db="EMBL/GenBank/DDBJ databases">
        <title>Lampropedia sp YIM MLB12 draf genome.</title>
        <authorList>
            <person name="Wang Y.-X."/>
        </authorList>
    </citation>
    <scope>NUCLEOTIDE SEQUENCE [LARGE SCALE GENOMIC DNA]</scope>
    <source>
        <strain evidence="8 9">YIM MLB12</strain>
    </source>
</reference>
<dbReference type="PANTHER" id="PTHR43500:SF1">
    <property type="entry name" value="CYSTATHIONINE BETA-LYASE-RELATED"/>
    <property type="match status" value="1"/>
</dbReference>
<dbReference type="GO" id="GO:0030170">
    <property type="term" value="F:pyridoxal phosphate binding"/>
    <property type="evidence" value="ECO:0007669"/>
    <property type="project" value="InterPro"/>
</dbReference>
<evidence type="ECO:0000256" key="1">
    <source>
        <dbReference type="ARBA" id="ARBA00001933"/>
    </source>
</evidence>
<dbReference type="PANTHER" id="PTHR43500">
    <property type="entry name" value="CYSTATHIONINE BETA-LYASE-RELATED"/>
    <property type="match status" value="1"/>
</dbReference>
<dbReference type="EMBL" id="SSWX01000035">
    <property type="protein sequence ID" value="THJ30746.1"/>
    <property type="molecule type" value="Genomic_DNA"/>
</dbReference>
<keyword evidence="4 8" id="KW-0456">Lyase</keyword>
<keyword evidence="3 6" id="KW-0663">Pyridoxal phosphate</keyword>
<dbReference type="InterPro" id="IPR000277">
    <property type="entry name" value="Cys/Met-Metab_PyrdxlP-dep_enz"/>
</dbReference>
<dbReference type="Proteomes" id="UP000306236">
    <property type="component" value="Unassembled WGS sequence"/>
</dbReference>
<name>A0A4S5BMJ9_9BURK</name>
<evidence type="ECO:0000256" key="4">
    <source>
        <dbReference type="ARBA" id="ARBA00023239"/>
    </source>
</evidence>
<dbReference type="InterPro" id="IPR006233">
    <property type="entry name" value="Cys_b_lyase_bac"/>
</dbReference>
<dbReference type="Pfam" id="PF01053">
    <property type="entry name" value="Cys_Met_Meta_PP"/>
    <property type="match status" value="1"/>
</dbReference>
<evidence type="ECO:0000256" key="6">
    <source>
        <dbReference type="PIRSR" id="PIRSR001434-2"/>
    </source>
</evidence>
<dbReference type="Gene3D" id="3.90.1150.10">
    <property type="entry name" value="Aspartate Aminotransferase, domain 1"/>
    <property type="match status" value="1"/>
</dbReference>
<evidence type="ECO:0000256" key="2">
    <source>
        <dbReference type="ARBA" id="ARBA00009077"/>
    </source>
</evidence>
<dbReference type="Gene3D" id="3.40.640.10">
    <property type="entry name" value="Type I PLP-dependent aspartate aminotransferase-like (Major domain)"/>
    <property type="match status" value="1"/>
</dbReference>
<dbReference type="OrthoDB" id="9805807at2"/>
<evidence type="ECO:0000256" key="5">
    <source>
        <dbReference type="ARBA" id="ARBA00047517"/>
    </source>
</evidence>
<dbReference type="InterPro" id="IPR015424">
    <property type="entry name" value="PyrdxlP-dep_Trfase"/>
</dbReference>
<dbReference type="GO" id="GO:0019450">
    <property type="term" value="P:L-cysteine catabolic process to pyruvate"/>
    <property type="evidence" value="ECO:0007669"/>
    <property type="project" value="TreeGrafter"/>
</dbReference>
<dbReference type="GO" id="GO:0047804">
    <property type="term" value="F:cysteine-S-conjugate beta-lyase activity"/>
    <property type="evidence" value="ECO:0007669"/>
    <property type="project" value="InterPro"/>
</dbReference>
<proteinExistence type="inferred from homology"/>
<dbReference type="PIRSF" id="PIRSF001434">
    <property type="entry name" value="CGS"/>
    <property type="match status" value="1"/>
</dbReference>